<evidence type="ECO:0000256" key="4">
    <source>
        <dbReference type="ARBA" id="ARBA00022490"/>
    </source>
</evidence>
<evidence type="ECO:0000256" key="3">
    <source>
        <dbReference type="ARBA" id="ARBA00007286"/>
    </source>
</evidence>
<feature type="compositionally biased region" description="Polar residues" evidence="6">
    <location>
        <begin position="132"/>
        <end position="145"/>
    </location>
</feature>
<evidence type="ECO:0000313" key="7">
    <source>
        <dbReference type="EMBL" id="CAL1531945.1"/>
    </source>
</evidence>
<dbReference type="Proteomes" id="UP001497497">
    <property type="component" value="Unassembled WGS sequence"/>
</dbReference>
<feature type="compositionally biased region" description="Polar residues" evidence="6">
    <location>
        <begin position="105"/>
        <end position="115"/>
    </location>
</feature>
<dbReference type="Pfam" id="PF12926">
    <property type="entry name" value="MOZART2"/>
    <property type="match status" value="1"/>
</dbReference>
<sequence length="197" mass="21383">MSSHVKEVLHAQLISKAVLRPDEAELFELTQHAGTIMDPQVFKIILDLLKLNVSPLAIVETLKSMCSSHHSLSASSSSASMLASGGEPHALRAHGKVPSGRVSHDNGSQNYSSYSALGDRPLRSGSWDRQNKNTSNYHQSQNSTDSQNGSSYSSFSTSLGVGVDSYQTRSNDRHSQVSSKQRSADNKLQKDGANKKR</sequence>
<evidence type="ECO:0000256" key="6">
    <source>
        <dbReference type="SAM" id="MobiDB-lite"/>
    </source>
</evidence>
<comment type="similarity">
    <text evidence="3">Belongs to the MOZART2 family.</text>
</comment>
<evidence type="ECO:0000256" key="5">
    <source>
        <dbReference type="ARBA" id="ARBA00023212"/>
    </source>
</evidence>
<evidence type="ECO:0000256" key="1">
    <source>
        <dbReference type="ARBA" id="ARBA00004186"/>
    </source>
</evidence>
<evidence type="ECO:0000313" key="8">
    <source>
        <dbReference type="Proteomes" id="UP001497497"/>
    </source>
</evidence>
<proteinExistence type="inferred from homology"/>
<organism evidence="7 8">
    <name type="scientific">Lymnaea stagnalis</name>
    <name type="common">Great pond snail</name>
    <name type="synonym">Helix stagnalis</name>
    <dbReference type="NCBI Taxonomy" id="6523"/>
    <lineage>
        <taxon>Eukaryota</taxon>
        <taxon>Metazoa</taxon>
        <taxon>Spiralia</taxon>
        <taxon>Lophotrochozoa</taxon>
        <taxon>Mollusca</taxon>
        <taxon>Gastropoda</taxon>
        <taxon>Heterobranchia</taxon>
        <taxon>Euthyneura</taxon>
        <taxon>Panpulmonata</taxon>
        <taxon>Hygrophila</taxon>
        <taxon>Lymnaeoidea</taxon>
        <taxon>Lymnaeidae</taxon>
        <taxon>Lymnaea</taxon>
    </lineage>
</organism>
<keyword evidence="8" id="KW-1185">Reference proteome</keyword>
<protein>
    <submittedName>
        <fullName evidence="7">Uncharacterized protein</fullName>
    </submittedName>
</protein>
<name>A0AAV2HGN4_LYMST</name>
<dbReference type="PANTHER" id="PTHR28578">
    <property type="entry name" value="MITOTIC-SPINDLE ORGANIZING PROTEIN 2A-RELATED"/>
    <property type="match status" value="1"/>
</dbReference>
<feature type="compositionally biased region" description="Basic and acidic residues" evidence="6">
    <location>
        <begin position="182"/>
        <end position="197"/>
    </location>
</feature>
<comment type="caution">
    <text evidence="7">The sequence shown here is derived from an EMBL/GenBank/DDBJ whole genome shotgun (WGS) entry which is preliminary data.</text>
</comment>
<evidence type="ECO:0000256" key="2">
    <source>
        <dbReference type="ARBA" id="ARBA00004300"/>
    </source>
</evidence>
<accession>A0AAV2HGN4</accession>
<comment type="subcellular location">
    <subcellularLocation>
        <location evidence="2">Cytoplasm</location>
        <location evidence="2">Cytoskeleton</location>
        <location evidence="2">Microtubule organizing center</location>
        <location evidence="2">Centrosome</location>
    </subcellularLocation>
    <subcellularLocation>
        <location evidence="1">Cytoplasm</location>
        <location evidence="1">Cytoskeleton</location>
        <location evidence="1">Spindle</location>
    </subcellularLocation>
</comment>
<dbReference type="GO" id="GO:0005819">
    <property type="term" value="C:spindle"/>
    <property type="evidence" value="ECO:0007669"/>
    <property type="project" value="UniProtKB-SubCell"/>
</dbReference>
<dbReference type="AlphaFoldDB" id="A0AAV2HGN4"/>
<keyword evidence="5" id="KW-0206">Cytoskeleton</keyword>
<feature type="region of interest" description="Disordered" evidence="6">
    <location>
        <begin position="78"/>
        <end position="197"/>
    </location>
</feature>
<dbReference type="InterPro" id="IPR024332">
    <property type="entry name" value="MOZART2"/>
</dbReference>
<dbReference type="EMBL" id="CAXITT010000101">
    <property type="protein sequence ID" value="CAL1531945.1"/>
    <property type="molecule type" value="Genomic_DNA"/>
</dbReference>
<gene>
    <name evidence="7" type="ORF">GSLYS_00006024001</name>
</gene>
<keyword evidence="4" id="KW-0963">Cytoplasm</keyword>
<reference evidence="7 8" key="1">
    <citation type="submission" date="2024-04" db="EMBL/GenBank/DDBJ databases">
        <authorList>
            <consortium name="Genoscope - CEA"/>
            <person name="William W."/>
        </authorList>
    </citation>
    <scope>NUCLEOTIDE SEQUENCE [LARGE SCALE GENOMIC DNA]</scope>
</reference>
<dbReference type="GO" id="GO:0005813">
    <property type="term" value="C:centrosome"/>
    <property type="evidence" value="ECO:0007669"/>
    <property type="project" value="UniProtKB-SubCell"/>
</dbReference>
<feature type="compositionally biased region" description="Low complexity" evidence="6">
    <location>
        <begin position="146"/>
        <end position="158"/>
    </location>
</feature>
<dbReference type="PANTHER" id="PTHR28578:SF2">
    <property type="entry name" value="MITOTIC-SPINDLE ORGANIZING PROTEIN 2"/>
    <property type="match status" value="1"/>
</dbReference>